<dbReference type="EMBL" id="AQHR01000088">
    <property type="protein sequence ID" value="EON76068.1"/>
    <property type="molecule type" value="Genomic_DNA"/>
</dbReference>
<sequence length="92" mass="10798">MGVKYTKSYLDKIENLFSQSAYHLRYEKGNFKSGYCILKSTRVVIVNKYFTLEGKINALLDIIKELQLNPKSFEDKKAQEFLIELQQTELKL</sequence>
<accession>R7ZPS2</accession>
<proteinExistence type="predicted"/>
<gene>
    <name evidence="1" type="ORF">ADIS_3196</name>
</gene>
<dbReference type="AlphaFoldDB" id="R7ZPS2"/>
<evidence type="ECO:0000313" key="2">
    <source>
        <dbReference type="Proteomes" id="UP000013909"/>
    </source>
</evidence>
<dbReference type="RefSeq" id="WP_010855329.1">
    <property type="nucleotide sequence ID" value="NZ_AQHR01000088.1"/>
</dbReference>
<dbReference type="STRING" id="1232681.ADIS_3196"/>
<dbReference type="PATRIC" id="fig|1288963.3.peg.3189"/>
<reference evidence="1 2" key="1">
    <citation type="submission" date="2013-02" db="EMBL/GenBank/DDBJ databases">
        <title>A novel strain isolated from Lonar lake, Maharashtra, India.</title>
        <authorList>
            <person name="Singh A."/>
        </authorList>
    </citation>
    <scope>NUCLEOTIDE SEQUENCE [LARGE SCALE GENOMIC DNA]</scope>
    <source>
        <strain evidence="1 2">AK24</strain>
    </source>
</reference>
<comment type="caution">
    <text evidence="1">The sequence shown here is derived from an EMBL/GenBank/DDBJ whole genome shotgun (WGS) entry which is preliminary data.</text>
</comment>
<dbReference type="OrthoDB" id="1524666at2"/>
<keyword evidence="2" id="KW-1185">Reference proteome</keyword>
<protein>
    <submittedName>
        <fullName evidence="1">Uncharacterized protein</fullName>
    </submittedName>
</protein>
<evidence type="ECO:0000313" key="1">
    <source>
        <dbReference type="EMBL" id="EON76068.1"/>
    </source>
</evidence>
<dbReference type="Proteomes" id="UP000013909">
    <property type="component" value="Unassembled WGS sequence"/>
</dbReference>
<name>R7ZPS2_9BACT</name>
<organism evidence="1 2">
    <name type="scientific">Lunatimonas lonarensis</name>
    <dbReference type="NCBI Taxonomy" id="1232681"/>
    <lineage>
        <taxon>Bacteria</taxon>
        <taxon>Pseudomonadati</taxon>
        <taxon>Bacteroidota</taxon>
        <taxon>Cytophagia</taxon>
        <taxon>Cytophagales</taxon>
        <taxon>Cyclobacteriaceae</taxon>
    </lineage>
</organism>